<organism evidence="1 2">
    <name type="scientific">Cryobacterium psychrophilum</name>
    <dbReference type="NCBI Taxonomy" id="41988"/>
    <lineage>
        <taxon>Bacteria</taxon>
        <taxon>Bacillati</taxon>
        <taxon>Actinomycetota</taxon>
        <taxon>Actinomycetes</taxon>
        <taxon>Micrococcales</taxon>
        <taxon>Microbacteriaceae</taxon>
        <taxon>Cryobacterium</taxon>
    </lineage>
</organism>
<dbReference type="OrthoDB" id="8779161at2"/>
<dbReference type="SUPFAM" id="SSF52833">
    <property type="entry name" value="Thioredoxin-like"/>
    <property type="match status" value="1"/>
</dbReference>
<sequence>MANIHLTLIGKPGCHLCDDARELVTTVMQKVVDERPAPEITLEERSILDDAELHSLYVEDIPVLLINGKVHNYWRIDPMRLRTALLEVS</sequence>
<dbReference type="PANTHER" id="PTHR33558">
    <property type="entry name" value="GLUTAREDOXIN-LIKE PROTEIN C5ORF63 HOMOLOG"/>
    <property type="match status" value="1"/>
</dbReference>
<name>A0A4Y8KSG4_9MICO</name>
<accession>A0A4Y8KSG4</accession>
<evidence type="ECO:0000313" key="1">
    <source>
        <dbReference type="EMBL" id="TFD79074.1"/>
    </source>
</evidence>
<dbReference type="Proteomes" id="UP000298218">
    <property type="component" value="Unassembled WGS sequence"/>
</dbReference>
<reference evidence="1 2" key="1">
    <citation type="submission" date="2019-03" db="EMBL/GenBank/DDBJ databases">
        <title>Genomics of glacier-inhabiting Cryobacterium strains.</title>
        <authorList>
            <person name="Liu Q."/>
            <person name="Xin Y.-H."/>
        </authorList>
    </citation>
    <scope>NUCLEOTIDE SEQUENCE [LARGE SCALE GENOMIC DNA]</scope>
    <source>
        <strain evidence="1 2">CGMCC 1.4292</strain>
    </source>
</reference>
<protein>
    <submittedName>
        <fullName evidence="1">Glutaredoxin family protein</fullName>
    </submittedName>
</protein>
<dbReference type="InterPro" id="IPR052565">
    <property type="entry name" value="Glutaredoxin-like_YDR286C"/>
</dbReference>
<comment type="caution">
    <text evidence="1">The sequence shown here is derived from an EMBL/GenBank/DDBJ whole genome shotgun (WGS) entry which is preliminary data.</text>
</comment>
<dbReference type="PANTHER" id="PTHR33558:SF1">
    <property type="entry name" value="GLUTAREDOXIN-LIKE PROTEIN C5ORF63 HOMOLOG"/>
    <property type="match status" value="1"/>
</dbReference>
<proteinExistence type="predicted"/>
<dbReference type="Pfam" id="PF05768">
    <property type="entry name" value="Glrx-like"/>
    <property type="match status" value="1"/>
</dbReference>
<dbReference type="EMBL" id="SOHQ01000026">
    <property type="protein sequence ID" value="TFD79074.1"/>
    <property type="molecule type" value="Genomic_DNA"/>
</dbReference>
<keyword evidence="2" id="KW-1185">Reference proteome</keyword>
<dbReference type="Gene3D" id="3.40.30.10">
    <property type="entry name" value="Glutaredoxin"/>
    <property type="match status" value="1"/>
</dbReference>
<dbReference type="InterPro" id="IPR008554">
    <property type="entry name" value="Glutaredoxin-like"/>
</dbReference>
<evidence type="ECO:0000313" key="2">
    <source>
        <dbReference type="Proteomes" id="UP000298218"/>
    </source>
</evidence>
<dbReference type="RefSeq" id="WP_134173200.1">
    <property type="nucleotide sequence ID" value="NZ_SODI01000001.1"/>
</dbReference>
<gene>
    <name evidence="1" type="ORF">E3T53_08220</name>
</gene>
<dbReference type="InterPro" id="IPR036249">
    <property type="entry name" value="Thioredoxin-like_sf"/>
</dbReference>
<dbReference type="AlphaFoldDB" id="A0A4Y8KSG4"/>